<proteinExistence type="inferred from homology"/>
<dbReference type="SMART" id="SM00233">
    <property type="entry name" value="PH"/>
    <property type="match status" value="1"/>
</dbReference>
<dbReference type="Pfam" id="PF26089">
    <property type="entry name" value="PH_Niban2"/>
    <property type="match status" value="1"/>
</dbReference>
<feature type="region of interest" description="Disordered" evidence="2">
    <location>
        <begin position="691"/>
        <end position="809"/>
    </location>
</feature>
<dbReference type="PROSITE" id="PS50003">
    <property type="entry name" value="PH_DOMAIN"/>
    <property type="match status" value="1"/>
</dbReference>
<protein>
    <submittedName>
        <fullName evidence="4">Niban apoptosis regulator 2a</fullName>
    </submittedName>
</protein>
<reference evidence="5" key="3">
    <citation type="journal article" date="2014" name="Nature">
        <title>Elephant shark genome provides unique insights into gnathostome evolution.</title>
        <authorList>
            <consortium name="International Elephant Shark Genome Sequencing Consortium"/>
            <person name="Venkatesh B."/>
            <person name="Lee A.P."/>
            <person name="Ravi V."/>
            <person name="Maurya A.K."/>
            <person name="Lian M.M."/>
            <person name="Swann J.B."/>
            <person name="Ohta Y."/>
            <person name="Flajnik M.F."/>
            <person name="Sutoh Y."/>
            <person name="Kasahara M."/>
            <person name="Hoon S."/>
            <person name="Gangu V."/>
            <person name="Roy S.W."/>
            <person name="Irimia M."/>
            <person name="Korzh V."/>
            <person name="Kondrychyn I."/>
            <person name="Lim Z.W."/>
            <person name="Tay B.H."/>
            <person name="Tohari S."/>
            <person name="Kong K.W."/>
            <person name="Ho S."/>
            <person name="Lorente-Galdos B."/>
            <person name="Quilez J."/>
            <person name="Marques-Bonet T."/>
            <person name="Raney B.J."/>
            <person name="Ingham P.W."/>
            <person name="Tay A."/>
            <person name="Hillier L.W."/>
            <person name="Minx P."/>
            <person name="Boehm T."/>
            <person name="Wilson R.K."/>
            <person name="Brenner S."/>
            <person name="Warren W.C."/>
        </authorList>
    </citation>
    <scope>NUCLEOTIDE SEQUENCE [LARGE SCALE GENOMIC DNA]</scope>
</reference>
<dbReference type="PANTHER" id="PTHR14392">
    <property type="entry name" value="NIBAN FAMILY MEMBER"/>
    <property type="match status" value="1"/>
</dbReference>
<dbReference type="InParanoid" id="A0A4W3HEI8"/>
<name>A0A4W3HEI8_CALMI</name>
<evidence type="ECO:0000256" key="1">
    <source>
        <dbReference type="ARBA" id="ARBA00010251"/>
    </source>
</evidence>
<reference evidence="5" key="1">
    <citation type="journal article" date="2006" name="Science">
        <title>Ancient noncoding elements conserved in the human genome.</title>
        <authorList>
            <person name="Venkatesh B."/>
            <person name="Kirkness E.F."/>
            <person name="Loh Y.H."/>
            <person name="Halpern A.L."/>
            <person name="Lee A.P."/>
            <person name="Johnson J."/>
            <person name="Dandona N."/>
            <person name="Viswanathan L.D."/>
            <person name="Tay A."/>
            <person name="Venter J.C."/>
            <person name="Strausberg R.L."/>
            <person name="Brenner S."/>
        </authorList>
    </citation>
    <scope>NUCLEOTIDE SEQUENCE [LARGE SCALE GENOMIC DNA]</scope>
</reference>
<comment type="similarity">
    <text evidence="1">Belongs to the Niban family.</text>
</comment>
<evidence type="ECO:0000259" key="3">
    <source>
        <dbReference type="PROSITE" id="PS50003"/>
    </source>
</evidence>
<dbReference type="Proteomes" id="UP000314986">
    <property type="component" value="Unassembled WGS sequence"/>
</dbReference>
<dbReference type="OMA" id="DMMCGVP"/>
<dbReference type="SUPFAM" id="SSF50729">
    <property type="entry name" value="PH domain-like"/>
    <property type="match status" value="1"/>
</dbReference>
<organism evidence="4 5">
    <name type="scientific">Callorhinchus milii</name>
    <name type="common">Ghost shark</name>
    <dbReference type="NCBI Taxonomy" id="7868"/>
    <lineage>
        <taxon>Eukaryota</taxon>
        <taxon>Metazoa</taxon>
        <taxon>Chordata</taxon>
        <taxon>Craniata</taxon>
        <taxon>Vertebrata</taxon>
        <taxon>Chondrichthyes</taxon>
        <taxon>Holocephali</taxon>
        <taxon>Chimaeriformes</taxon>
        <taxon>Callorhinchidae</taxon>
        <taxon>Callorhinchus</taxon>
    </lineage>
</organism>
<feature type="region of interest" description="Disordered" evidence="2">
    <location>
        <begin position="605"/>
        <end position="629"/>
    </location>
</feature>
<evidence type="ECO:0000313" key="4">
    <source>
        <dbReference type="Ensembl" id="ENSCMIP00000015358.1"/>
    </source>
</evidence>
<feature type="domain" description="PH" evidence="3">
    <location>
        <begin position="68"/>
        <end position="192"/>
    </location>
</feature>
<feature type="compositionally biased region" description="Acidic residues" evidence="2">
    <location>
        <begin position="658"/>
        <end position="667"/>
    </location>
</feature>
<feature type="compositionally biased region" description="Low complexity" evidence="2">
    <location>
        <begin position="751"/>
        <end position="763"/>
    </location>
</feature>
<dbReference type="Ensembl" id="ENSCMIT00000015677.1">
    <property type="protein sequence ID" value="ENSCMIP00000015358.1"/>
    <property type="gene ID" value="ENSCMIG00000007491.1"/>
</dbReference>
<evidence type="ECO:0000256" key="2">
    <source>
        <dbReference type="SAM" id="MobiDB-lite"/>
    </source>
</evidence>
<dbReference type="Gene3D" id="2.30.29.30">
    <property type="entry name" value="Pleckstrin-homology domain (PH domain)/Phosphotyrosine-binding domain (PTB)"/>
    <property type="match status" value="1"/>
</dbReference>
<feature type="compositionally biased region" description="Polar residues" evidence="2">
    <location>
        <begin position="729"/>
        <end position="744"/>
    </location>
</feature>
<reference evidence="4" key="4">
    <citation type="submission" date="2025-08" db="UniProtKB">
        <authorList>
            <consortium name="Ensembl"/>
        </authorList>
    </citation>
    <scope>IDENTIFICATION</scope>
</reference>
<dbReference type="PANTHER" id="PTHR14392:SF2">
    <property type="entry name" value="PROTEIN NIBAN 2"/>
    <property type="match status" value="1"/>
</dbReference>
<sequence>MGDVISTHLDEPKRQFISERTGKILQEFFQFYEDQYPLALFNKIRYEVEENGGPQPQLLERKVPLKDKLIFSGNLYQYMEDSRKWKNRHFVVHDDYNILFYDSKMALEKGSSPKGVINFAGYKVLNSADHYMELLSASMPGIKGKASSSPFLKWPTEFRTMMWHPYGRHFYFFVLAEKEQQKWQAVFQDCVRHLNNGLPEDSKVETPAFSDAVRLYRQSKDQYGTWDMLCGNQVQVGLCNLVMEELLPELGTLIHPRLKGKVHDRQRAWILITEAVYKIVQQETRRQYEAVLQKCELSRPGLESRIRTDMDQIINSKEHVANKIRAFVMPKAEACVRSQVQPYIGSILDALMAPTSRGFAEVRDVFFKETVEMNMNVTNEGSQHKLGEHMERLTLLPYHPVKMQSGYEKLEQLQPQLEGLQQRFDLSSPAVFVQRGQILMRQQMDNAVYTFEQLLHQNLEKSSGKEDLCKIIQRIQERVLKKYDYDSSTVRKRFFREALLQITIPYLLKKLSPSNLIIFCTLSLSLFLSSHSLTLFSPRFIFEDFSKFILVDHIFEEVVLQSVSKDIMMAVKEAAVQRKHNLFRDSIVITGSDPNLHLLGEGPPIDWSGEFGGPENSPPSTAEKRKRMKQVVSMIQEEGVFLRPDEVQSMGDLKEEPESQEGPDEDVSSQAKSPDSVKEIRDLLPVITVEKTLPTECSLSNGIACQDTPAGESRVEEESERATATETSQVPAPSSSRDSGFQSPSDEEQRTGAGDADGATATGQEPSEKVTVCKQEDQETGEGVSSSENPIPVPQDASATETEETNTAF</sequence>
<keyword evidence="5" id="KW-1185">Reference proteome</keyword>
<dbReference type="InterPro" id="IPR059060">
    <property type="entry name" value="Niban_1/2/3_dom"/>
</dbReference>
<dbReference type="InterPro" id="IPR001849">
    <property type="entry name" value="PH_domain"/>
</dbReference>
<gene>
    <name evidence="4" type="primary">niban2a</name>
</gene>
<accession>A0A4W3HEI8</accession>
<reference evidence="4" key="5">
    <citation type="submission" date="2025-09" db="UniProtKB">
        <authorList>
            <consortium name="Ensembl"/>
        </authorList>
    </citation>
    <scope>IDENTIFICATION</scope>
</reference>
<dbReference type="AlphaFoldDB" id="A0A4W3HEI8"/>
<dbReference type="InterPro" id="IPR026088">
    <property type="entry name" value="Niban-like"/>
</dbReference>
<evidence type="ECO:0000313" key="5">
    <source>
        <dbReference type="Proteomes" id="UP000314986"/>
    </source>
</evidence>
<dbReference type="CDD" id="cd23949">
    <property type="entry name" value="Niban-like"/>
    <property type="match status" value="1"/>
</dbReference>
<dbReference type="Pfam" id="PF26086">
    <property type="entry name" value="Niban2"/>
    <property type="match status" value="1"/>
</dbReference>
<reference evidence="5" key="2">
    <citation type="journal article" date="2007" name="PLoS Biol.">
        <title>Survey sequencing and comparative analysis of the elephant shark (Callorhinchus milii) genome.</title>
        <authorList>
            <person name="Venkatesh B."/>
            <person name="Kirkness E.F."/>
            <person name="Loh Y.H."/>
            <person name="Halpern A.L."/>
            <person name="Lee A.P."/>
            <person name="Johnson J."/>
            <person name="Dandona N."/>
            <person name="Viswanathan L.D."/>
            <person name="Tay A."/>
            <person name="Venter J.C."/>
            <person name="Strausberg R.L."/>
            <person name="Brenner S."/>
        </authorList>
    </citation>
    <scope>NUCLEOTIDE SEQUENCE [LARGE SCALE GENOMIC DNA]</scope>
</reference>
<feature type="region of interest" description="Disordered" evidence="2">
    <location>
        <begin position="641"/>
        <end position="678"/>
    </location>
</feature>
<feature type="compositionally biased region" description="Basic and acidic residues" evidence="2">
    <location>
        <begin position="713"/>
        <end position="723"/>
    </location>
</feature>
<dbReference type="InterPro" id="IPR011993">
    <property type="entry name" value="PH-like_dom_sf"/>
</dbReference>
<dbReference type="GeneTree" id="ENSGT00940000154149"/>